<dbReference type="PANTHER" id="PTHR10039">
    <property type="entry name" value="AMELOGENIN"/>
    <property type="match status" value="1"/>
</dbReference>
<dbReference type="STRING" id="5514.A0A395SDM7"/>
<dbReference type="Pfam" id="PF24883">
    <property type="entry name" value="NPHP3_N"/>
    <property type="match status" value="1"/>
</dbReference>
<keyword evidence="1" id="KW-0677">Repeat</keyword>
<evidence type="ECO:0000259" key="2">
    <source>
        <dbReference type="PROSITE" id="PS50837"/>
    </source>
</evidence>
<proteinExistence type="predicted"/>
<name>A0A395SDM7_FUSSP</name>
<dbReference type="AlphaFoldDB" id="A0A395SDM7"/>
<reference evidence="3 4" key="1">
    <citation type="journal article" date="2018" name="PLoS Pathog.">
        <title>Evolution of structural diversity of trichothecenes, a family of toxins produced by plant pathogenic and entomopathogenic fungi.</title>
        <authorList>
            <person name="Proctor R.H."/>
            <person name="McCormick S.P."/>
            <person name="Kim H.S."/>
            <person name="Cardoza R.E."/>
            <person name="Stanley A.M."/>
            <person name="Lindo L."/>
            <person name="Kelly A."/>
            <person name="Brown D.W."/>
            <person name="Lee T."/>
            <person name="Vaughan M.M."/>
            <person name="Alexander N.J."/>
            <person name="Busman M."/>
            <person name="Gutierrez S."/>
        </authorList>
    </citation>
    <scope>NUCLEOTIDE SEQUENCE [LARGE SCALE GENOMIC DNA]</scope>
    <source>
        <strain evidence="3 4">NRRL 3299</strain>
    </source>
</reference>
<evidence type="ECO:0000313" key="4">
    <source>
        <dbReference type="Proteomes" id="UP000266152"/>
    </source>
</evidence>
<dbReference type="InterPro" id="IPR007111">
    <property type="entry name" value="NACHT_NTPase"/>
</dbReference>
<protein>
    <recommendedName>
        <fullName evidence="2">NACHT domain-containing protein</fullName>
    </recommendedName>
</protein>
<dbReference type="InterPro" id="IPR031351">
    <property type="entry name" value="NWD2_N"/>
</dbReference>
<feature type="domain" description="NACHT" evidence="2">
    <location>
        <begin position="93"/>
        <end position="307"/>
    </location>
</feature>
<dbReference type="InterPro" id="IPR056884">
    <property type="entry name" value="NPHP3-like_N"/>
</dbReference>
<gene>
    <name evidence="3" type="ORF">FSPOR_4167</name>
</gene>
<dbReference type="Pfam" id="PF17108">
    <property type="entry name" value="HET-S"/>
    <property type="match status" value="1"/>
</dbReference>
<keyword evidence="4" id="KW-1185">Reference proteome</keyword>
<evidence type="ECO:0000313" key="3">
    <source>
        <dbReference type="EMBL" id="RGP70267.1"/>
    </source>
</evidence>
<dbReference type="SUPFAM" id="SSF52540">
    <property type="entry name" value="P-loop containing nucleoside triphosphate hydrolases"/>
    <property type="match status" value="1"/>
</dbReference>
<dbReference type="EMBL" id="PXOF01000053">
    <property type="protein sequence ID" value="RGP70267.1"/>
    <property type="molecule type" value="Genomic_DNA"/>
</dbReference>
<organism evidence="3 4">
    <name type="scientific">Fusarium sporotrichioides</name>
    <dbReference type="NCBI Taxonomy" id="5514"/>
    <lineage>
        <taxon>Eukaryota</taxon>
        <taxon>Fungi</taxon>
        <taxon>Dikarya</taxon>
        <taxon>Ascomycota</taxon>
        <taxon>Pezizomycotina</taxon>
        <taxon>Sordariomycetes</taxon>
        <taxon>Hypocreomycetidae</taxon>
        <taxon>Hypocreales</taxon>
        <taxon>Nectriaceae</taxon>
        <taxon>Fusarium</taxon>
    </lineage>
</organism>
<dbReference type="Proteomes" id="UP000266152">
    <property type="component" value="Unassembled WGS sequence"/>
</dbReference>
<accession>A0A395SDM7</accession>
<dbReference type="PANTHER" id="PTHR10039:SF14">
    <property type="entry name" value="NACHT DOMAIN-CONTAINING PROTEIN"/>
    <property type="match status" value="1"/>
</dbReference>
<dbReference type="Gene3D" id="3.40.50.300">
    <property type="entry name" value="P-loop containing nucleotide triphosphate hydrolases"/>
    <property type="match status" value="1"/>
</dbReference>
<evidence type="ECO:0000256" key="1">
    <source>
        <dbReference type="ARBA" id="ARBA00022737"/>
    </source>
</evidence>
<dbReference type="InterPro" id="IPR027417">
    <property type="entry name" value="P-loop_NTPase"/>
</dbReference>
<dbReference type="PROSITE" id="PS50837">
    <property type="entry name" value="NACHT"/>
    <property type="match status" value="1"/>
</dbReference>
<sequence length="470" mass="54408">MMECNSSIIVQSLITSDTSRVQVGNSYNIKHNYHTNTDQEETKKLLEALRSTDPRHDKIEIEQTKNYLLKESYMWILENPEFLAWRDKTHENNLLWIRGDPGKGKTMLLCGIIDEIIPSTRLGNPDSHTSLSYFFCQATKPYLNNTTAVIRGLIYLLVVQQPCLLSYLRANVHWDSRVAVEGLFRNILADPALGEVYLIVDALDECLEGLEFLLAIMSSSMPRIKWLISSRNRRAIEERIEQSSSTLVLSLELNEGSVSKAVRYFIDYRTHGLTKIKRLRSEVAEQVHQHLVQHAAGTFLWVGFVCQRLERCQAWEISKQLSRSPESLTELYKRMMDQIRTSDSYELYIRLLTVVSNAARPLTFSELLAMERLELDEETLCDLIGECGSFLTTRDRTIVFIHESAKNFALKETRLLLLQFGLLHRYYVRRVWFALSWSLLESFISNRPDADPLDSLAYEPVFWADHEREA</sequence>
<comment type="caution">
    <text evidence="3">The sequence shown here is derived from an EMBL/GenBank/DDBJ whole genome shotgun (WGS) entry which is preliminary data.</text>
</comment>